<evidence type="ECO:0000256" key="4">
    <source>
        <dbReference type="PROSITE-ProRule" id="PRU00510"/>
    </source>
</evidence>
<keyword evidence="1" id="KW-0479">Metal-binding</keyword>
<dbReference type="PROSITE" id="PS51128">
    <property type="entry name" value="ZF_DKSA_2"/>
    <property type="match status" value="1"/>
</dbReference>
<dbReference type="PANTHER" id="PTHR33823:SF4">
    <property type="entry name" value="GENERAL STRESS PROTEIN 16O"/>
    <property type="match status" value="1"/>
</dbReference>
<dbReference type="NCBIfam" id="TIGR02890">
    <property type="entry name" value="bacill_yteA"/>
    <property type="match status" value="1"/>
</dbReference>
<keyword evidence="8" id="KW-1185">Reference proteome</keyword>
<organism evidence="7 8">
    <name type="scientific">Niallia circulans</name>
    <name type="common">Bacillus circulans</name>
    <dbReference type="NCBI Taxonomy" id="1397"/>
    <lineage>
        <taxon>Bacteria</taxon>
        <taxon>Bacillati</taxon>
        <taxon>Bacillota</taxon>
        <taxon>Bacilli</taxon>
        <taxon>Bacillales</taxon>
        <taxon>Bacillaceae</taxon>
        <taxon>Niallia</taxon>
    </lineage>
</organism>
<dbReference type="InterPro" id="IPR014240">
    <property type="entry name" value="YteA"/>
</dbReference>
<dbReference type="SUPFAM" id="SSF109635">
    <property type="entry name" value="DnaK suppressor protein DksA, alpha-hairpin domain"/>
    <property type="match status" value="1"/>
</dbReference>
<evidence type="ECO:0000313" key="7">
    <source>
        <dbReference type="EMBL" id="KLV21808.1"/>
    </source>
</evidence>
<gene>
    <name evidence="7" type="ORF">ABW02_22625</name>
</gene>
<feature type="compositionally biased region" description="Acidic residues" evidence="5">
    <location>
        <begin position="241"/>
        <end position="251"/>
    </location>
</feature>
<comment type="caution">
    <text evidence="4">Lacks conserved residue(s) required for the propagation of feature annotation.</text>
</comment>
<sequence length="251" mass="28715">MLSTEQISHLKKELEERKATLLDRTNGYASEENALESVGELSSYDNHPADLGTELFEREKDSALEQHDQSELEKINNALKAIEDGSYGICKVSGKEIPYERLEAIPTALTLKEYSDEQTIANDRPVEEDILELAHGNEFRHYDTGDVRDYDDSFQEVARYGTSETPSDLRGDFEDYDSLYDRENDDDTFPEDYENFTATNIDGTERAVYPSKDQEKYEQALDEEGIEAPFGDVPFHKSDGYIEEDTEEEED</sequence>
<evidence type="ECO:0000313" key="8">
    <source>
        <dbReference type="Proteomes" id="UP000036045"/>
    </source>
</evidence>
<comment type="caution">
    <text evidence="7">The sequence shown here is derived from an EMBL/GenBank/DDBJ whole genome shotgun (WGS) entry which is preliminary data.</text>
</comment>
<keyword evidence="3" id="KW-0862">Zinc</keyword>
<dbReference type="PATRIC" id="fig|1397.4.peg.3654"/>
<feature type="domain" description="Zinc finger DksA/TraR C4-type" evidence="6">
    <location>
        <begin position="85"/>
        <end position="108"/>
    </location>
</feature>
<dbReference type="EMBL" id="LDPH01000035">
    <property type="protein sequence ID" value="KLV21808.1"/>
    <property type="molecule type" value="Genomic_DNA"/>
</dbReference>
<feature type="region of interest" description="Disordered" evidence="5">
    <location>
        <begin position="226"/>
        <end position="251"/>
    </location>
</feature>
<evidence type="ECO:0000256" key="3">
    <source>
        <dbReference type="ARBA" id="ARBA00022833"/>
    </source>
</evidence>
<protein>
    <submittedName>
        <fullName evidence="7">Molecular chaperone DnaK</fullName>
    </submittedName>
</protein>
<evidence type="ECO:0000256" key="5">
    <source>
        <dbReference type="SAM" id="MobiDB-lite"/>
    </source>
</evidence>
<dbReference type="InterPro" id="IPR037187">
    <property type="entry name" value="DnaK_N"/>
</dbReference>
<evidence type="ECO:0000256" key="1">
    <source>
        <dbReference type="ARBA" id="ARBA00022723"/>
    </source>
</evidence>
<dbReference type="InterPro" id="IPR000962">
    <property type="entry name" value="Znf_DskA_TraR"/>
</dbReference>
<dbReference type="GO" id="GO:0008270">
    <property type="term" value="F:zinc ion binding"/>
    <property type="evidence" value="ECO:0007669"/>
    <property type="project" value="UniProtKB-KW"/>
</dbReference>
<dbReference type="Gene3D" id="1.20.120.910">
    <property type="entry name" value="DksA, coiled-coil domain"/>
    <property type="match status" value="1"/>
</dbReference>
<accession>A0A0J1I765</accession>
<reference evidence="7 8" key="1">
    <citation type="submission" date="2015-05" db="EMBL/GenBank/DDBJ databases">
        <title>Whole genome sequence and identification of bacterial endophytes from Costus igneus.</title>
        <authorList>
            <person name="Lee Y.P."/>
            <person name="Gan H.M."/>
            <person name="Eng W."/>
            <person name="Wheatley M.S."/>
            <person name="Caraballo A."/>
            <person name="Polter S."/>
            <person name="Savka M.A."/>
            <person name="Hudson A.O."/>
        </authorList>
    </citation>
    <scope>NUCLEOTIDE SEQUENCE [LARGE SCALE GENOMIC DNA]</scope>
    <source>
        <strain evidence="7 8">RIT379</strain>
    </source>
</reference>
<proteinExistence type="predicted"/>
<keyword evidence="2" id="KW-0863">Zinc-finger</keyword>
<dbReference type="Pfam" id="PF01258">
    <property type="entry name" value="zf-dskA_traR"/>
    <property type="match status" value="1"/>
</dbReference>
<evidence type="ECO:0000259" key="6">
    <source>
        <dbReference type="Pfam" id="PF01258"/>
    </source>
</evidence>
<evidence type="ECO:0000256" key="2">
    <source>
        <dbReference type="ARBA" id="ARBA00022771"/>
    </source>
</evidence>
<dbReference type="Proteomes" id="UP000036045">
    <property type="component" value="Unassembled WGS sequence"/>
</dbReference>
<dbReference type="OrthoDB" id="9811543at2"/>
<dbReference type="PANTHER" id="PTHR33823">
    <property type="entry name" value="RNA POLYMERASE-BINDING TRANSCRIPTION FACTOR DKSA-RELATED"/>
    <property type="match status" value="1"/>
</dbReference>
<name>A0A0J1I765_NIACI</name>
<dbReference type="AlphaFoldDB" id="A0A0J1I765"/>